<keyword evidence="6" id="KW-0680">Restriction system</keyword>
<evidence type="ECO:0000256" key="2">
    <source>
        <dbReference type="ARBA" id="ARBA00011900"/>
    </source>
</evidence>
<evidence type="ECO:0000256" key="6">
    <source>
        <dbReference type="ARBA" id="ARBA00022747"/>
    </source>
</evidence>
<dbReference type="GO" id="GO:0032259">
    <property type="term" value="P:methylation"/>
    <property type="evidence" value="ECO:0007669"/>
    <property type="project" value="UniProtKB-KW"/>
</dbReference>
<proteinExistence type="inferred from homology"/>
<feature type="domain" description="DNA methylase adenine-specific" evidence="8">
    <location>
        <begin position="123"/>
        <end position="418"/>
    </location>
</feature>
<keyword evidence="3 10" id="KW-0489">Methyltransferase</keyword>
<name>A0AAU8LWE1_9BACT</name>
<evidence type="ECO:0000256" key="1">
    <source>
        <dbReference type="ARBA" id="ARBA00006594"/>
    </source>
</evidence>
<dbReference type="SUPFAM" id="SSF53335">
    <property type="entry name" value="S-adenosyl-L-methionine-dependent methyltransferases"/>
    <property type="match status" value="1"/>
</dbReference>
<comment type="catalytic activity">
    <reaction evidence="7">
        <text>a 2'-deoxyadenosine in DNA + S-adenosyl-L-methionine = an N(6)-methyl-2'-deoxyadenosine in DNA + S-adenosyl-L-homocysteine + H(+)</text>
        <dbReference type="Rhea" id="RHEA:15197"/>
        <dbReference type="Rhea" id="RHEA-COMP:12418"/>
        <dbReference type="Rhea" id="RHEA-COMP:12419"/>
        <dbReference type="ChEBI" id="CHEBI:15378"/>
        <dbReference type="ChEBI" id="CHEBI:57856"/>
        <dbReference type="ChEBI" id="CHEBI:59789"/>
        <dbReference type="ChEBI" id="CHEBI:90615"/>
        <dbReference type="ChEBI" id="CHEBI:90616"/>
        <dbReference type="EC" id="2.1.1.72"/>
    </reaction>
</comment>
<dbReference type="PRINTS" id="PR00507">
    <property type="entry name" value="N12N6MTFRASE"/>
</dbReference>
<dbReference type="InterPro" id="IPR002052">
    <property type="entry name" value="DNA_methylase_N6_adenine_CS"/>
</dbReference>
<keyword evidence="5" id="KW-0949">S-adenosyl-L-methionine</keyword>
<dbReference type="GO" id="GO:0003677">
    <property type="term" value="F:DNA binding"/>
    <property type="evidence" value="ECO:0007669"/>
    <property type="project" value="InterPro"/>
</dbReference>
<evidence type="ECO:0000256" key="3">
    <source>
        <dbReference type="ARBA" id="ARBA00022603"/>
    </source>
</evidence>
<dbReference type="EMBL" id="CP159373">
    <property type="protein sequence ID" value="XCN73209.1"/>
    <property type="molecule type" value="Genomic_DNA"/>
</dbReference>
<dbReference type="InterPro" id="IPR003356">
    <property type="entry name" value="DNA_methylase_A-5"/>
</dbReference>
<dbReference type="GO" id="GO:0009307">
    <property type="term" value="P:DNA restriction-modification system"/>
    <property type="evidence" value="ECO:0007669"/>
    <property type="project" value="UniProtKB-KW"/>
</dbReference>
<comment type="similarity">
    <text evidence="1">Belongs to the N(4)/N(6)-methyltransferase family.</text>
</comment>
<evidence type="ECO:0000313" key="10">
    <source>
        <dbReference type="EMBL" id="XCN73209.1"/>
    </source>
</evidence>
<dbReference type="KEGG" id="eaj:Q3M24_00140"/>
<dbReference type="AlphaFoldDB" id="A0AAU8LWE1"/>
<feature type="domain" description="N6 adenine-specific DNA methyltransferase N-terminal" evidence="9">
    <location>
        <begin position="8"/>
        <end position="112"/>
    </location>
</feature>
<dbReference type="Gene3D" id="3.40.50.150">
    <property type="entry name" value="Vaccinia Virus protein VP39"/>
    <property type="match status" value="1"/>
</dbReference>
<dbReference type="Pfam" id="PF02384">
    <property type="entry name" value="N6_Mtase"/>
    <property type="match status" value="1"/>
</dbReference>
<dbReference type="PANTHER" id="PTHR42933">
    <property type="entry name" value="SLR6095 PROTEIN"/>
    <property type="match status" value="1"/>
</dbReference>
<evidence type="ECO:0000256" key="7">
    <source>
        <dbReference type="ARBA" id="ARBA00047942"/>
    </source>
</evidence>
<dbReference type="GO" id="GO:0009007">
    <property type="term" value="F:site-specific DNA-methyltransferase (adenine-specific) activity"/>
    <property type="evidence" value="ECO:0007669"/>
    <property type="project" value="UniProtKB-EC"/>
</dbReference>
<sequence length="495" mass="56416">MNAETLISKVWSFCTTLRDDGVGYGDYLEQLTYLIFLKMADEYSRPPYNRDVGIPEAFTWNSLRSKKGAELEGHYITLLRELGMKKGMLGQIFTKSQNKIQDPAKLSRLVEMVNDTDWVMLDADTKGTIYEGLLEKNAEDTKSGAGQYFTPRSLIKAMVACMRPEPMQTIADPACGTGGFFLSAYDHLITNHKLDKKQKAFLKFETFSGNEIVSNTRRMCLMNMFLHNIGEIDGESAVSANDALIAPPAYTVDMVLANPPFGKKSSMTFTNQEGEQEKDDLTYNRQDFWATTSNKQVNFVQHIRSMLKSTGRAAVVVPDNVLFEGGAGETVRKKLMETTELHTILRLPTGIFYANGVKANVLFFDNRPAQKEPWTKEVWFYDYRTNIHHTLKKKPLRLEHLQDFISCYNPENRHKRQATWDAESNPDGRWRKYAYKEIIARDKTSLDIFWLKDKSLADLDNLPDPEDLAAEIIENIEAGLQSFREVAARLSVSDR</sequence>
<evidence type="ECO:0000256" key="4">
    <source>
        <dbReference type="ARBA" id="ARBA00022679"/>
    </source>
</evidence>
<evidence type="ECO:0000259" key="8">
    <source>
        <dbReference type="Pfam" id="PF02384"/>
    </source>
</evidence>
<dbReference type="PANTHER" id="PTHR42933:SF4">
    <property type="entry name" value="TYPE I RESTRICTION ENZYME ECOKI METHYLASE SUBUNIT"/>
    <property type="match status" value="1"/>
</dbReference>
<dbReference type="InterPro" id="IPR051537">
    <property type="entry name" value="DNA_Adenine_Mtase"/>
</dbReference>
<organism evidence="10">
    <name type="scientific">Candidatus Electrothrix aestuarii</name>
    <dbReference type="NCBI Taxonomy" id="3062594"/>
    <lineage>
        <taxon>Bacteria</taxon>
        <taxon>Pseudomonadati</taxon>
        <taxon>Thermodesulfobacteriota</taxon>
        <taxon>Desulfobulbia</taxon>
        <taxon>Desulfobulbales</taxon>
        <taxon>Desulfobulbaceae</taxon>
        <taxon>Candidatus Electrothrix</taxon>
    </lineage>
</organism>
<keyword evidence="4 10" id="KW-0808">Transferase</keyword>
<dbReference type="InterPro" id="IPR029063">
    <property type="entry name" value="SAM-dependent_MTases_sf"/>
</dbReference>
<accession>A0AAU8LWE1</accession>
<dbReference type="InterPro" id="IPR022749">
    <property type="entry name" value="D12N6_MeTrfase_N"/>
</dbReference>
<evidence type="ECO:0000259" key="9">
    <source>
        <dbReference type="Pfam" id="PF12161"/>
    </source>
</evidence>
<dbReference type="GO" id="GO:0008170">
    <property type="term" value="F:N-methyltransferase activity"/>
    <property type="evidence" value="ECO:0007669"/>
    <property type="project" value="InterPro"/>
</dbReference>
<protein>
    <recommendedName>
        <fullName evidence="2">site-specific DNA-methyltransferase (adenine-specific)</fullName>
        <ecNumber evidence="2">2.1.1.72</ecNumber>
    </recommendedName>
</protein>
<dbReference type="REBASE" id="963944">
    <property type="entry name" value="M.EaeRat1ORF140P"/>
</dbReference>
<dbReference type="EC" id="2.1.1.72" evidence="2"/>
<reference evidence="10" key="1">
    <citation type="journal article" date="2024" name="Syst. Appl. Microbiol.">
        <title>First single-strain enrichments of Electrothrix cable bacteria, description of E. aestuarii sp. nov. and E. rattekaaiensis sp. nov., and proposal of a cable bacteria taxonomy following the rules of the SeqCode.</title>
        <authorList>
            <person name="Plum-Jensen L.E."/>
            <person name="Schramm A."/>
            <person name="Marshall I.P.G."/>
        </authorList>
    </citation>
    <scope>NUCLEOTIDE SEQUENCE</scope>
    <source>
        <strain evidence="10">Rat1</strain>
    </source>
</reference>
<dbReference type="InterPro" id="IPR038333">
    <property type="entry name" value="T1MK-like_N_sf"/>
</dbReference>
<reference evidence="10" key="2">
    <citation type="submission" date="2024-06" db="EMBL/GenBank/DDBJ databases">
        <authorList>
            <person name="Plum-Jensen L.E."/>
            <person name="Schramm A."/>
            <person name="Marshall I.P.G."/>
        </authorList>
    </citation>
    <scope>NUCLEOTIDE SEQUENCE</scope>
    <source>
        <strain evidence="10">Rat1</strain>
    </source>
</reference>
<gene>
    <name evidence="10" type="ORF">Q3M24_00140</name>
</gene>
<evidence type="ECO:0000256" key="5">
    <source>
        <dbReference type="ARBA" id="ARBA00022691"/>
    </source>
</evidence>
<dbReference type="Pfam" id="PF12161">
    <property type="entry name" value="HsdM_N"/>
    <property type="match status" value="1"/>
</dbReference>
<dbReference type="Gene3D" id="1.20.1260.30">
    <property type="match status" value="1"/>
</dbReference>
<dbReference type="PROSITE" id="PS00092">
    <property type="entry name" value="N6_MTASE"/>
    <property type="match status" value="1"/>
</dbReference>